<sequence length="71" mass="8420">MCWHGWMHAHVDHHGYGHCCCHGGRMRWTLSCKEELVRLEGYLKDLKEEMRAVEERIKEIKELKGRDNQGA</sequence>
<keyword evidence="3" id="KW-1185">Reference proteome</keyword>
<feature type="coiled-coil region" evidence="1">
    <location>
        <begin position="36"/>
        <end position="66"/>
    </location>
</feature>
<dbReference type="KEGG" id="adg:Adeg_1116"/>
<evidence type="ECO:0000313" key="3">
    <source>
        <dbReference type="Proteomes" id="UP000002620"/>
    </source>
</evidence>
<dbReference type="RefSeq" id="WP_015739115.1">
    <property type="nucleotide sequence ID" value="NC_013385.1"/>
</dbReference>
<dbReference type="EMBL" id="CP001785">
    <property type="protein sequence ID" value="ACX52238.1"/>
    <property type="molecule type" value="Genomic_DNA"/>
</dbReference>
<dbReference type="eggNOG" id="ENOG50343MA">
    <property type="taxonomic scope" value="Bacteria"/>
</dbReference>
<evidence type="ECO:0008006" key="4">
    <source>
        <dbReference type="Google" id="ProtNLM"/>
    </source>
</evidence>
<dbReference type="HOGENOM" id="CLU_2731075_0_0_9"/>
<organism evidence="2 3">
    <name type="scientific">Ammonifex degensii (strain DSM 10501 / KC4)</name>
    <dbReference type="NCBI Taxonomy" id="429009"/>
    <lineage>
        <taxon>Bacteria</taxon>
        <taxon>Bacillati</taxon>
        <taxon>Bacillota</taxon>
        <taxon>Clostridia</taxon>
        <taxon>Thermoanaerobacterales</taxon>
        <taxon>Thermoanaerobacteraceae</taxon>
        <taxon>Ammonifex</taxon>
    </lineage>
</organism>
<reference evidence="2 3" key="1">
    <citation type="submission" date="2009-10" db="EMBL/GenBank/DDBJ databases">
        <title>Complete sequence of chromosome of Ammonifex degensii KC4.</title>
        <authorList>
            <consortium name="US DOE Joint Genome Institute"/>
            <person name="Kerfeld C."/>
            <person name="Goodner B."/>
            <person name="Huber H."/>
            <person name="Stetter K."/>
            <person name="Lucas S."/>
            <person name="Copeland A."/>
            <person name="Lapidus A."/>
            <person name="Glavina del Rio T."/>
            <person name="Dalin E."/>
            <person name="Tice H."/>
            <person name="Bruce D."/>
            <person name="Goodwin L."/>
            <person name="Pitluck S."/>
            <person name="Saunders E."/>
            <person name="Brettin T."/>
            <person name="Detter J.C."/>
            <person name="Han C."/>
            <person name="Larimer F."/>
            <person name="Land M."/>
            <person name="Hauser L."/>
            <person name="Kyrpides N."/>
            <person name="Ovchinnikova G."/>
            <person name="Richardson P."/>
        </authorList>
    </citation>
    <scope>NUCLEOTIDE SEQUENCE [LARGE SCALE GENOMIC DNA]</scope>
    <source>
        <strain evidence="3">DSM 10501 / KC4</strain>
    </source>
</reference>
<evidence type="ECO:0000313" key="2">
    <source>
        <dbReference type="EMBL" id="ACX52238.1"/>
    </source>
</evidence>
<gene>
    <name evidence="2" type="ordered locus">Adeg_1116</name>
</gene>
<dbReference type="OrthoDB" id="9938827at2"/>
<dbReference type="Proteomes" id="UP000002620">
    <property type="component" value="Chromosome"/>
</dbReference>
<protein>
    <recommendedName>
        <fullName evidence="4">DUF5320 domain-containing protein</fullName>
    </recommendedName>
</protein>
<accession>C9RDB1</accession>
<name>C9RDB1_AMMDK</name>
<keyword evidence="1" id="KW-0175">Coiled coil</keyword>
<dbReference type="AlphaFoldDB" id="C9RDB1"/>
<proteinExistence type="predicted"/>
<evidence type="ECO:0000256" key="1">
    <source>
        <dbReference type="SAM" id="Coils"/>
    </source>
</evidence>